<dbReference type="Pfam" id="PF13391">
    <property type="entry name" value="HNH_2"/>
    <property type="match status" value="1"/>
</dbReference>
<reference evidence="3" key="2">
    <citation type="submission" date="2023-05" db="EMBL/GenBank/DDBJ databases">
        <authorList>
            <consortium name="Lawrence Berkeley National Laboratory"/>
            <person name="Steindorff A."/>
            <person name="Hensen N."/>
            <person name="Bonometti L."/>
            <person name="Westerberg I."/>
            <person name="Brannstrom I.O."/>
            <person name="Guillou S."/>
            <person name="Cros-Aarteil S."/>
            <person name="Calhoun S."/>
            <person name="Haridas S."/>
            <person name="Kuo A."/>
            <person name="Mondo S."/>
            <person name="Pangilinan J."/>
            <person name="Riley R."/>
            <person name="Labutti K."/>
            <person name="Andreopoulos B."/>
            <person name="Lipzen A."/>
            <person name="Chen C."/>
            <person name="Yanf M."/>
            <person name="Daum C."/>
            <person name="Ng V."/>
            <person name="Clum A."/>
            <person name="Ohm R."/>
            <person name="Martin F."/>
            <person name="Silar P."/>
            <person name="Natvig D."/>
            <person name="Lalanne C."/>
            <person name="Gautier V."/>
            <person name="Ament-Velasquez S.L."/>
            <person name="Kruys A."/>
            <person name="Hutchinson M.I."/>
            <person name="Powell A.J."/>
            <person name="Barry K."/>
            <person name="Miller A.N."/>
            <person name="Grigoriev I.V."/>
            <person name="Debuchy R."/>
            <person name="Gladieux P."/>
            <person name="Thoren M.H."/>
            <person name="Johannesson H."/>
        </authorList>
    </citation>
    <scope>NUCLEOTIDE SEQUENCE</scope>
    <source>
        <strain evidence="3">CBS 123565</strain>
    </source>
</reference>
<feature type="compositionally biased region" description="Basic and acidic residues" evidence="1">
    <location>
        <begin position="366"/>
        <end position="402"/>
    </location>
</feature>
<dbReference type="Proteomes" id="UP001304895">
    <property type="component" value="Unassembled WGS sequence"/>
</dbReference>
<evidence type="ECO:0000256" key="1">
    <source>
        <dbReference type="SAM" id="MobiDB-lite"/>
    </source>
</evidence>
<feature type="region of interest" description="Disordered" evidence="1">
    <location>
        <begin position="287"/>
        <end position="402"/>
    </location>
</feature>
<sequence>MLRDAANEPATAASGLPVQPPIVHFRHPGYAEGSNRLLSLPALDSGGIDYDVALAACGIIANNQWARVFLTTTKSAEGRIARPDNGLLCERLYFVHVEGAESVWPAVVRLEDWRFPHGNLPVPWDAPEPVQSRDAGRCALSNYADGLEGAHLVELKNAQWWNANELDDYAASATFSGERINSDANIMFLRADLHRTFDERHYTLVPKRNPDGAVRLVVHVFTSTPSGQLRQLWHNRGVHASPIRELLFARFAWTILNPNLTAGFLTPTTGIRHILVWDAETGKHTVETRDRDSCLNIPERLRSRSPTKRMRMDSVPALPPPQQRGNGKGSKGPLHEEKEEDMSWEMGSKTDSGYDEHREEDEQEDEPRGRSRKRLSDVGSERVGRAAKRRALDVEIRENSRW</sequence>
<feature type="domain" description="HNH nuclease" evidence="2">
    <location>
        <begin position="138"/>
        <end position="204"/>
    </location>
</feature>
<dbReference type="AlphaFoldDB" id="A0AAN6UJ81"/>
<evidence type="ECO:0000259" key="2">
    <source>
        <dbReference type="Pfam" id="PF13391"/>
    </source>
</evidence>
<gene>
    <name evidence="3" type="ORF">BT67DRAFT_442514</name>
</gene>
<reference evidence="3" key="1">
    <citation type="journal article" date="2023" name="Mol. Phylogenet. Evol.">
        <title>Genome-scale phylogeny and comparative genomics of the fungal order Sordariales.</title>
        <authorList>
            <person name="Hensen N."/>
            <person name="Bonometti L."/>
            <person name="Westerberg I."/>
            <person name="Brannstrom I.O."/>
            <person name="Guillou S."/>
            <person name="Cros-Aarteil S."/>
            <person name="Calhoun S."/>
            <person name="Haridas S."/>
            <person name="Kuo A."/>
            <person name="Mondo S."/>
            <person name="Pangilinan J."/>
            <person name="Riley R."/>
            <person name="LaButti K."/>
            <person name="Andreopoulos B."/>
            <person name="Lipzen A."/>
            <person name="Chen C."/>
            <person name="Yan M."/>
            <person name="Daum C."/>
            <person name="Ng V."/>
            <person name="Clum A."/>
            <person name="Steindorff A."/>
            <person name="Ohm R.A."/>
            <person name="Martin F."/>
            <person name="Silar P."/>
            <person name="Natvig D.O."/>
            <person name="Lalanne C."/>
            <person name="Gautier V."/>
            <person name="Ament-Velasquez S.L."/>
            <person name="Kruys A."/>
            <person name="Hutchinson M.I."/>
            <person name="Powell A.J."/>
            <person name="Barry K."/>
            <person name="Miller A.N."/>
            <person name="Grigoriev I.V."/>
            <person name="Debuchy R."/>
            <person name="Gladieux P."/>
            <person name="Hiltunen Thoren M."/>
            <person name="Johannesson H."/>
        </authorList>
    </citation>
    <scope>NUCLEOTIDE SEQUENCE</scope>
    <source>
        <strain evidence="3">CBS 123565</strain>
    </source>
</reference>
<evidence type="ECO:0000313" key="4">
    <source>
        <dbReference type="Proteomes" id="UP001304895"/>
    </source>
</evidence>
<accession>A0AAN6UJ81</accession>
<evidence type="ECO:0000313" key="3">
    <source>
        <dbReference type="EMBL" id="KAK4133998.1"/>
    </source>
</evidence>
<dbReference type="InterPro" id="IPR003615">
    <property type="entry name" value="HNH_nuc"/>
</dbReference>
<keyword evidence="4" id="KW-1185">Reference proteome</keyword>
<dbReference type="EMBL" id="MU853410">
    <property type="protein sequence ID" value="KAK4133998.1"/>
    <property type="molecule type" value="Genomic_DNA"/>
</dbReference>
<protein>
    <recommendedName>
        <fullName evidence="2">HNH nuclease domain-containing protein</fullName>
    </recommendedName>
</protein>
<proteinExistence type="predicted"/>
<name>A0AAN6UJ81_9PEZI</name>
<comment type="caution">
    <text evidence="3">The sequence shown here is derived from an EMBL/GenBank/DDBJ whole genome shotgun (WGS) entry which is preliminary data.</text>
</comment>
<organism evidence="3 4">
    <name type="scientific">Trichocladium antarcticum</name>
    <dbReference type="NCBI Taxonomy" id="1450529"/>
    <lineage>
        <taxon>Eukaryota</taxon>
        <taxon>Fungi</taxon>
        <taxon>Dikarya</taxon>
        <taxon>Ascomycota</taxon>
        <taxon>Pezizomycotina</taxon>
        <taxon>Sordariomycetes</taxon>
        <taxon>Sordariomycetidae</taxon>
        <taxon>Sordariales</taxon>
        <taxon>Chaetomiaceae</taxon>
        <taxon>Trichocladium</taxon>
    </lineage>
</organism>